<keyword evidence="3 6" id="KW-1015">Disulfide bond</keyword>
<dbReference type="Gene3D" id="3.55.30.10">
    <property type="entry name" value="Hsp33 domain"/>
    <property type="match status" value="1"/>
</dbReference>
<dbReference type="Pfam" id="PF01430">
    <property type="entry name" value="HSP33"/>
    <property type="match status" value="1"/>
</dbReference>
<evidence type="ECO:0000256" key="7">
    <source>
        <dbReference type="SAM" id="MobiDB-lite"/>
    </source>
</evidence>
<proteinExistence type="inferred from homology"/>
<dbReference type="InterPro" id="IPR000397">
    <property type="entry name" value="Heat_shock_Hsp33"/>
</dbReference>
<evidence type="ECO:0000256" key="5">
    <source>
        <dbReference type="ARBA" id="ARBA00023284"/>
    </source>
</evidence>
<accession>A0ABT0ZRH2</accession>
<comment type="subcellular location">
    <subcellularLocation>
        <location evidence="6">Cytoplasm</location>
    </subcellularLocation>
</comment>
<evidence type="ECO:0000313" key="8">
    <source>
        <dbReference type="EMBL" id="MCO0832591.1"/>
    </source>
</evidence>
<keyword evidence="1 6" id="KW-0963">Cytoplasm</keyword>
<evidence type="ECO:0000256" key="6">
    <source>
        <dbReference type="HAMAP-Rule" id="MF_00117"/>
    </source>
</evidence>
<dbReference type="InterPro" id="IPR016153">
    <property type="entry name" value="Heat_shock_Hsp33_N"/>
</dbReference>
<evidence type="ECO:0000256" key="1">
    <source>
        <dbReference type="ARBA" id="ARBA00022490"/>
    </source>
</evidence>
<comment type="function">
    <text evidence="6">Redox regulated molecular chaperone. Protects both thermally unfolding and oxidatively damaged proteins from irreversible aggregation. Plays an important role in the bacterial defense system toward oxidative stress.</text>
</comment>
<organism evidence="8 9">
    <name type="scientific">Fructobacillus apis</name>
    <dbReference type="NCBI Taxonomy" id="2935017"/>
    <lineage>
        <taxon>Bacteria</taxon>
        <taxon>Bacillati</taxon>
        <taxon>Bacillota</taxon>
        <taxon>Bacilli</taxon>
        <taxon>Lactobacillales</taxon>
        <taxon>Lactobacillaceae</taxon>
        <taxon>Fructobacillus</taxon>
    </lineage>
</organism>
<comment type="caution">
    <text evidence="8">The sequence shown here is derived from an EMBL/GenBank/DDBJ whole genome shotgun (WGS) entry which is preliminary data.</text>
</comment>
<dbReference type="Gene3D" id="3.90.1280.10">
    <property type="entry name" value="HSP33 redox switch-like"/>
    <property type="match status" value="1"/>
</dbReference>
<keyword evidence="9" id="KW-1185">Reference proteome</keyword>
<dbReference type="EMBL" id="JAMWYK010000008">
    <property type="protein sequence ID" value="MCO0832591.1"/>
    <property type="molecule type" value="Genomic_DNA"/>
</dbReference>
<dbReference type="SUPFAM" id="SSF118352">
    <property type="entry name" value="HSP33 redox switch-like"/>
    <property type="match status" value="1"/>
</dbReference>
<keyword evidence="4 6" id="KW-0143">Chaperone</keyword>
<evidence type="ECO:0000256" key="2">
    <source>
        <dbReference type="ARBA" id="ARBA00022833"/>
    </source>
</evidence>
<reference evidence="8 9" key="1">
    <citation type="submission" date="2022-06" db="EMBL/GenBank/DDBJ databases">
        <title>Fructobacillus taiwanensis sp. nov., isolated from the honeybee.</title>
        <authorList>
            <person name="Chen Y.-S."/>
            <person name="Wang L.-T."/>
            <person name="Lee Y.-S."/>
            <person name="Chang Y.-C."/>
            <person name="Wu H.-C."/>
            <person name="Liao C.-Y."/>
            <person name="Chen W.-H."/>
            <person name="Deng J.-N."/>
            <person name="Wang Y.-H."/>
        </authorList>
    </citation>
    <scope>NUCLEOTIDE SEQUENCE [LARGE SCALE GENOMIC DNA]</scope>
    <source>
        <strain evidence="8 9">W13</strain>
    </source>
</reference>
<evidence type="ECO:0000313" key="9">
    <source>
        <dbReference type="Proteomes" id="UP001523234"/>
    </source>
</evidence>
<comment type="similarity">
    <text evidence="6">Belongs to the HSP33 family.</text>
</comment>
<comment type="caution">
    <text evidence="6">Lacks conserved residue(s) required for the propagation of feature annotation.</text>
</comment>
<evidence type="ECO:0000256" key="3">
    <source>
        <dbReference type="ARBA" id="ARBA00023157"/>
    </source>
</evidence>
<dbReference type="Proteomes" id="UP001523234">
    <property type="component" value="Unassembled WGS sequence"/>
</dbReference>
<dbReference type="InterPro" id="IPR016154">
    <property type="entry name" value="Heat_shock_Hsp33_C"/>
</dbReference>
<dbReference type="RefSeq" id="WP_252443901.1">
    <property type="nucleotide sequence ID" value="NZ_JAMWYK010000008.1"/>
</dbReference>
<protein>
    <recommendedName>
        <fullName evidence="6">33 kDa chaperonin</fullName>
    </recommendedName>
    <alternativeName>
        <fullName evidence="6">Heat shock protein 33 homolog</fullName>
        <shortName evidence="6">HSP33</shortName>
    </alternativeName>
</protein>
<gene>
    <name evidence="6 8" type="primary">hslO</name>
    <name evidence="8" type="ORF">NFX39_05805</name>
</gene>
<dbReference type="PANTHER" id="PTHR30111">
    <property type="entry name" value="33 KDA CHAPERONIN"/>
    <property type="match status" value="1"/>
</dbReference>
<dbReference type="CDD" id="cd00498">
    <property type="entry name" value="Hsp33"/>
    <property type="match status" value="1"/>
</dbReference>
<keyword evidence="5 6" id="KW-0676">Redox-active center</keyword>
<dbReference type="SUPFAM" id="SSF64397">
    <property type="entry name" value="Hsp33 domain"/>
    <property type="match status" value="1"/>
</dbReference>
<dbReference type="PIRSF" id="PIRSF005261">
    <property type="entry name" value="Heat_shock_Hsp33"/>
    <property type="match status" value="1"/>
</dbReference>
<dbReference type="NCBIfam" id="NF001033">
    <property type="entry name" value="PRK00114.1"/>
    <property type="match status" value="1"/>
</dbReference>
<name>A0ABT0ZRH2_9LACO</name>
<sequence length="315" mass="33640">MADQLIKVITKDEAFRAFALDGTKLVEEAAESHETSRLATVVLGRALLATEILAQASLKGEERLNVKMNGRGPIGQIVTEADTNGAVRGYVSNPGIENIVNDDNQLNVAGAVGNNGSFTVTKFAPYSNPYIGQSVMVSGEIGDDFTYYITHSEQIPTVIGVGVTMNPDDTVKAAGGFMVQALPDATDAQLADLNQQLQDMPALATLLGHKQGPLAILDAIFGDRNYDELQAKAIGLAAEPAKEAYADQLATLPSHEIQAMIDEDGGAEIRGKFSGKKHHFTAAELDTILQKVLKREAEEAKQKEDDADESDSKKG</sequence>
<dbReference type="HAMAP" id="MF_00117">
    <property type="entry name" value="HslO"/>
    <property type="match status" value="1"/>
</dbReference>
<evidence type="ECO:0000256" key="4">
    <source>
        <dbReference type="ARBA" id="ARBA00023186"/>
    </source>
</evidence>
<feature type="region of interest" description="Disordered" evidence="7">
    <location>
        <begin position="296"/>
        <end position="315"/>
    </location>
</feature>
<comment type="PTM">
    <text evidence="6">Under oxidizing conditions two disulfide bonds are formed involving the reactive cysteines. Under reducing conditions zinc is bound to the reactive cysteines and the protein is inactive.</text>
</comment>
<keyword evidence="2 6" id="KW-0862">Zinc</keyword>
<dbReference type="PANTHER" id="PTHR30111:SF1">
    <property type="entry name" value="33 KDA CHAPERONIN"/>
    <property type="match status" value="1"/>
</dbReference>